<feature type="region of interest" description="Disordered" evidence="1">
    <location>
        <begin position="156"/>
        <end position="196"/>
    </location>
</feature>
<evidence type="ECO:0000313" key="4">
    <source>
        <dbReference type="Proteomes" id="UP000240542"/>
    </source>
</evidence>
<dbReference type="InterPro" id="IPR051531">
    <property type="entry name" value="N-acetyltransferase"/>
</dbReference>
<dbReference type="InterPro" id="IPR016181">
    <property type="entry name" value="Acyl_CoA_acyltransferase"/>
</dbReference>
<keyword evidence="4" id="KW-1185">Reference proteome</keyword>
<name>A0A2P8C8B6_9ACTN</name>
<dbReference type="PROSITE" id="PS51186">
    <property type="entry name" value="GNAT"/>
    <property type="match status" value="1"/>
</dbReference>
<evidence type="ECO:0000259" key="2">
    <source>
        <dbReference type="PROSITE" id="PS51186"/>
    </source>
</evidence>
<feature type="domain" description="N-acetyltransferase" evidence="2">
    <location>
        <begin position="14"/>
        <end position="183"/>
    </location>
</feature>
<reference evidence="3 4" key="1">
    <citation type="submission" date="2018-03" db="EMBL/GenBank/DDBJ databases">
        <title>Genomic Encyclopedia of Archaeal and Bacterial Type Strains, Phase II (KMG-II): from individual species to whole genera.</title>
        <authorList>
            <person name="Goeker M."/>
        </authorList>
    </citation>
    <scope>NUCLEOTIDE SEQUENCE [LARGE SCALE GENOMIC DNA]</scope>
    <source>
        <strain evidence="3 4">DSM 45312</strain>
    </source>
</reference>
<dbReference type="OrthoDB" id="3533156at2"/>
<dbReference type="PANTHER" id="PTHR43792:SF1">
    <property type="entry name" value="N-ACETYLTRANSFERASE DOMAIN-CONTAINING PROTEIN"/>
    <property type="match status" value="1"/>
</dbReference>
<sequence length="196" mass="21510">MTSFPPEALHTDRLLLRPWYPADRDAFAELNADPAVMEHFPDTLDRAASDAMAERIGAAIARAGWGFWAVEERDSGTFIGFTGLAPVTFDTHFTPAVEIGWRLARSAWGKGFATEAATAALGFAFGTLDLDEVVSFTPVGNRRSRAVMERLNMTRDPRDDFDHPRLPAGHPLRRHVLYRRTAGGEPSEPSGTGGSR</sequence>
<dbReference type="InterPro" id="IPR000182">
    <property type="entry name" value="GNAT_dom"/>
</dbReference>
<feature type="compositionally biased region" description="Basic and acidic residues" evidence="1">
    <location>
        <begin position="156"/>
        <end position="165"/>
    </location>
</feature>
<dbReference type="Pfam" id="PF13302">
    <property type="entry name" value="Acetyltransf_3"/>
    <property type="match status" value="1"/>
</dbReference>
<accession>A0A2P8C8B6</accession>
<dbReference type="RefSeq" id="WP_106587109.1">
    <property type="nucleotide sequence ID" value="NZ_PYGA01000048.1"/>
</dbReference>
<dbReference type="SUPFAM" id="SSF55729">
    <property type="entry name" value="Acyl-CoA N-acyltransferases (Nat)"/>
    <property type="match status" value="1"/>
</dbReference>
<dbReference type="Proteomes" id="UP000240542">
    <property type="component" value="Unassembled WGS sequence"/>
</dbReference>
<dbReference type="GO" id="GO:0016747">
    <property type="term" value="F:acyltransferase activity, transferring groups other than amino-acyl groups"/>
    <property type="evidence" value="ECO:0007669"/>
    <property type="project" value="InterPro"/>
</dbReference>
<dbReference type="PANTHER" id="PTHR43792">
    <property type="entry name" value="GNAT FAMILY, PUTATIVE (AFU_ORTHOLOGUE AFUA_3G00765)-RELATED-RELATED"/>
    <property type="match status" value="1"/>
</dbReference>
<evidence type="ECO:0000256" key="1">
    <source>
        <dbReference type="SAM" id="MobiDB-lite"/>
    </source>
</evidence>
<dbReference type="Gene3D" id="3.40.630.30">
    <property type="match status" value="1"/>
</dbReference>
<proteinExistence type="predicted"/>
<gene>
    <name evidence="3" type="ORF">CLV63_1489</name>
</gene>
<dbReference type="AlphaFoldDB" id="A0A2P8C8B6"/>
<protein>
    <submittedName>
        <fullName evidence="3">Ribosomal-protein-alanine N-acetyltransferase</fullName>
    </submittedName>
</protein>
<organism evidence="3 4">
    <name type="scientific">Murinocardiopsis flavida</name>
    <dbReference type="NCBI Taxonomy" id="645275"/>
    <lineage>
        <taxon>Bacteria</taxon>
        <taxon>Bacillati</taxon>
        <taxon>Actinomycetota</taxon>
        <taxon>Actinomycetes</taxon>
        <taxon>Streptosporangiales</taxon>
        <taxon>Nocardiopsidaceae</taxon>
        <taxon>Murinocardiopsis</taxon>
    </lineage>
</organism>
<comment type="caution">
    <text evidence="3">The sequence shown here is derived from an EMBL/GenBank/DDBJ whole genome shotgun (WGS) entry which is preliminary data.</text>
</comment>
<keyword evidence="3" id="KW-0808">Transferase</keyword>
<dbReference type="EMBL" id="PYGA01000048">
    <property type="protein sequence ID" value="PSK81210.1"/>
    <property type="molecule type" value="Genomic_DNA"/>
</dbReference>
<evidence type="ECO:0000313" key="3">
    <source>
        <dbReference type="EMBL" id="PSK81210.1"/>
    </source>
</evidence>